<dbReference type="Gene3D" id="1.10.287.380">
    <property type="entry name" value="Valyl-tRNA synthetase, C-terminal domain"/>
    <property type="match status" value="1"/>
</dbReference>
<evidence type="ECO:0000313" key="8">
    <source>
        <dbReference type="EMBL" id="GJE56554.1"/>
    </source>
</evidence>
<dbReference type="InterPro" id="IPR003593">
    <property type="entry name" value="AAA+_ATPase"/>
</dbReference>
<dbReference type="InterPro" id="IPR027417">
    <property type="entry name" value="P-loop_NTPase"/>
</dbReference>
<proteinExistence type="inferred from homology"/>
<evidence type="ECO:0000256" key="6">
    <source>
        <dbReference type="SAM" id="MobiDB-lite"/>
    </source>
</evidence>
<dbReference type="SUPFAM" id="SSF52540">
    <property type="entry name" value="P-loop containing nucleoside triphosphate hydrolases"/>
    <property type="match status" value="2"/>
</dbReference>
<evidence type="ECO:0000256" key="1">
    <source>
        <dbReference type="ARBA" id="ARBA00005417"/>
    </source>
</evidence>
<keyword evidence="9" id="KW-1185">Reference proteome</keyword>
<dbReference type="CDD" id="cd03221">
    <property type="entry name" value="ABCF_EF-3"/>
    <property type="match status" value="2"/>
</dbReference>
<dbReference type="Pfam" id="PF00005">
    <property type="entry name" value="ABC_tran"/>
    <property type="match status" value="2"/>
</dbReference>
<dbReference type="PANTHER" id="PTHR19211">
    <property type="entry name" value="ATP-BINDING TRANSPORT PROTEIN-RELATED"/>
    <property type="match status" value="1"/>
</dbReference>
<feature type="region of interest" description="Disordered" evidence="6">
    <location>
        <begin position="1"/>
        <end position="21"/>
    </location>
</feature>
<evidence type="ECO:0000256" key="2">
    <source>
        <dbReference type="ARBA" id="ARBA00022737"/>
    </source>
</evidence>
<organism evidence="8 9">
    <name type="scientific">Methylobacterium thuringiense</name>
    <dbReference type="NCBI Taxonomy" id="1003091"/>
    <lineage>
        <taxon>Bacteria</taxon>
        <taxon>Pseudomonadati</taxon>
        <taxon>Pseudomonadota</taxon>
        <taxon>Alphaproteobacteria</taxon>
        <taxon>Hyphomicrobiales</taxon>
        <taxon>Methylobacteriaceae</taxon>
        <taxon>Methylobacterium</taxon>
    </lineage>
</organism>
<dbReference type="EMBL" id="BPRA01000014">
    <property type="protein sequence ID" value="GJE56554.1"/>
    <property type="molecule type" value="Genomic_DNA"/>
</dbReference>
<keyword evidence="5" id="KW-0175">Coiled coil</keyword>
<dbReference type="SMART" id="SM00382">
    <property type="entry name" value="AAA"/>
    <property type="match status" value="2"/>
</dbReference>
<feature type="coiled-coil region" evidence="5">
    <location>
        <begin position="573"/>
        <end position="634"/>
    </location>
</feature>
<dbReference type="PANTHER" id="PTHR19211:SF14">
    <property type="entry name" value="ATP-BINDING CASSETTE SUB-FAMILY F MEMBER 1"/>
    <property type="match status" value="1"/>
</dbReference>
<evidence type="ECO:0000256" key="4">
    <source>
        <dbReference type="ARBA" id="ARBA00022840"/>
    </source>
</evidence>
<accession>A0ABQ4TQD7</accession>
<dbReference type="InterPro" id="IPR050611">
    <property type="entry name" value="ABCF"/>
</dbReference>
<dbReference type="InterPro" id="IPR032781">
    <property type="entry name" value="ABC_tran_Xtn"/>
</dbReference>
<name>A0ABQ4TQD7_9HYPH</name>
<dbReference type="Proteomes" id="UP001055101">
    <property type="component" value="Unassembled WGS sequence"/>
</dbReference>
<evidence type="ECO:0000259" key="7">
    <source>
        <dbReference type="PROSITE" id="PS50893"/>
    </source>
</evidence>
<dbReference type="InterPro" id="IPR017871">
    <property type="entry name" value="ABC_transporter-like_CS"/>
</dbReference>
<evidence type="ECO:0000256" key="5">
    <source>
        <dbReference type="SAM" id="Coils"/>
    </source>
</evidence>
<feature type="compositionally biased region" description="Basic residues" evidence="6">
    <location>
        <begin position="1"/>
        <end position="11"/>
    </location>
</feature>
<gene>
    <name evidence="8" type="primary">yheS</name>
    <name evidence="8" type="ORF">EKPJFOCH_3061</name>
</gene>
<dbReference type="InterPro" id="IPR037118">
    <property type="entry name" value="Val-tRNA_synth_C_sf"/>
</dbReference>
<feature type="region of interest" description="Disordered" evidence="6">
    <location>
        <begin position="541"/>
        <end position="564"/>
    </location>
</feature>
<protein>
    <submittedName>
        <fullName evidence="8">ABC transporter ATP-binding protein YheS</fullName>
    </submittedName>
</protein>
<feature type="domain" description="ABC transporter" evidence="7">
    <location>
        <begin position="334"/>
        <end position="548"/>
    </location>
</feature>
<keyword evidence="4 8" id="KW-0067">ATP-binding</keyword>
<dbReference type="Gene3D" id="3.40.50.300">
    <property type="entry name" value="P-loop containing nucleotide triphosphate hydrolases"/>
    <property type="match status" value="2"/>
</dbReference>
<dbReference type="InterPro" id="IPR032524">
    <property type="entry name" value="ABC_tran_C"/>
</dbReference>
<dbReference type="PROSITE" id="PS00211">
    <property type="entry name" value="ABC_TRANSPORTER_1"/>
    <property type="match status" value="2"/>
</dbReference>
<dbReference type="PROSITE" id="PS50893">
    <property type="entry name" value="ABC_TRANSPORTER_2"/>
    <property type="match status" value="2"/>
</dbReference>
<keyword evidence="3" id="KW-0547">Nucleotide-binding</keyword>
<keyword evidence="2" id="KW-0677">Repeat</keyword>
<dbReference type="Pfam" id="PF16326">
    <property type="entry name" value="ABC_tran_CTD"/>
    <property type="match status" value="1"/>
</dbReference>
<dbReference type="Pfam" id="PF12848">
    <property type="entry name" value="ABC_tran_Xtn"/>
    <property type="match status" value="1"/>
</dbReference>
<reference evidence="8" key="2">
    <citation type="submission" date="2021-08" db="EMBL/GenBank/DDBJ databases">
        <authorList>
            <person name="Tani A."/>
            <person name="Ola A."/>
            <person name="Ogura Y."/>
            <person name="Katsura K."/>
            <person name="Hayashi T."/>
        </authorList>
    </citation>
    <scope>NUCLEOTIDE SEQUENCE</scope>
    <source>
        <strain evidence="8">DSM 23674</strain>
    </source>
</reference>
<comment type="caution">
    <text evidence="8">The sequence shown here is derived from an EMBL/GenBank/DDBJ whole genome shotgun (WGS) entry which is preliminary data.</text>
</comment>
<sequence length="646" mass="70365">MRIRRDRRRASRLAPEPRGPQNARMLRVNDLSYRIGERLILDAATFAIPDGARVGLVGRNGAGKTTLFRAILGELPVDGKSVSMPKGMRIGAVAQEAPAGPETLHAVVLAADTERSRLMAEAEDADGIRRAEIETRLVDIGAHSAPARAAAILHGLGFDAAAQSRPCADFSGGWRMRVALAAVLFSEPDLLLLDEPTNYLDIEGTIWLYDYLERYPRTAIIISHDRDLLDECVDHILHLDRGKLTIYRGGYTSFARQLSEKRVLQAKAKAKQDVERAHLQSFVDRFKAKATKARQAQSRMKRLAKMEPIAALLEDDVPVIHLPSPERPLSPPIIAMERVQAGYGERVVLSGLNLSLAPDDRVALLGANGNGKSTFCKLIGGRMPPLSGEMKRSSKMEVAYFAQHQLDELRPAENAVAHVRDLMPDAPEARVRSAAARLGFPASKADTPVSQLSGGEKARLLMGLAAFSGPHLLILDEPTNHLDIESRQALVEAINDYEGAVILVSHDRFLIEACADRLWIVADGSVKSFDGDMDDYRRLVLSGPERPDDRAAESAGGKQAEARRSAVERRAALAPLRKKLEAAEARMQKLSAAIAKIDAALGDGTAFLKDAAKAGELAKMRADAATALERAEEEWLELSTEMEAAA</sequence>
<evidence type="ECO:0000313" key="9">
    <source>
        <dbReference type="Proteomes" id="UP001055101"/>
    </source>
</evidence>
<reference evidence="8" key="1">
    <citation type="journal article" date="2021" name="Front. Microbiol.">
        <title>Comprehensive Comparative Genomics and Phenotyping of Methylobacterium Species.</title>
        <authorList>
            <person name="Alessa O."/>
            <person name="Ogura Y."/>
            <person name="Fujitani Y."/>
            <person name="Takami H."/>
            <person name="Hayashi T."/>
            <person name="Sahin N."/>
            <person name="Tani A."/>
        </authorList>
    </citation>
    <scope>NUCLEOTIDE SEQUENCE</scope>
    <source>
        <strain evidence="8">DSM 23674</strain>
    </source>
</reference>
<evidence type="ECO:0000256" key="3">
    <source>
        <dbReference type="ARBA" id="ARBA00022741"/>
    </source>
</evidence>
<dbReference type="InterPro" id="IPR003439">
    <property type="entry name" value="ABC_transporter-like_ATP-bd"/>
</dbReference>
<comment type="similarity">
    <text evidence="1">Belongs to the ABC transporter superfamily.</text>
</comment>
<dbReference type="GO" id="GO:0005524">
    <property type="term" value="F:ATP binding"/>
    <property type="evidence" value="ECO:0007669"/>
    <property type="project" value="UniProtKB-KW"/>
</dbReference>
<feature type="domain" description="ABC transporter" evidence="7">
    <location>
        <begin position="26"/>
        <end position="266"/>
    </location>
</feature>